<dbReference type="Gene3D" id="3.30.450.70">
    <property type="match status" value="1"/>
</dbReference>
<reference evidence="8" key="1">
    <citation type="journal article" date="2023" name="Commun. Biol.">
        <title>Genome analysis of Parmales, the sister group of diatoms, reveals the evolutionary specialization of diatoms from phago-mixotrophs to photoautotrophs.</title>
        <authorList>
            <person name="Ban H."/>
            <person name="Sato S."/>
            <person name="Yoshikawa S."/>
            <person name="Yamada K."/>
            <person name="Nakamura Y."/>
            <person name="Ichinomiya M."/>
            <person name="Sato N."/>
            <person name="Blanc-Mathieu R."/>
            <person name="Endo H."/>
            <person name="Kuwata A."/>
            <person name="Ogata H."/>
        </authorList>
    </citation>
    <scope>NUCLEOTIDE SEQUENCE [LARGE SCALE GENOMIC DNA]</scope>
    <source>
        <strain evidence="8">NIES 3701</strain>
    </source>
</reference>
<dbReference type="SMART" id="SM01399">
    <property type="entry name" value="Sybindin"/>
    <property type="match status" value="1"/>
</dbReference>
<evidence type="ECO:0000256" key="5">
    <source>
        <dbReference type="ARBA" id="ARBA00038167"/>
    </source>
</evidence>
<organism evidence="7 8">
    <name type="scientific">Triparma strigata</name>
    <dbReference type="NCBI Taxonomy" id="1606541"/>
    <lineage>
        <taxon>Eukaryota</taxon>
        <taxon>Sar</taxon>
        <taxon>Stramenopiles</taxon>
        <taxon>Ochrophyta</taxon>
        <taxon>Bolidophyceae</taxon>
        <taxon>Parmales</taxon>
        <taxon>Triparmaceae</taxon>
        <taxon>Triparma</taxon>
    </lineage>
</organism>
<gene>
    <name evidence="7" type="ORF">TrST_g1008</name>
</gene>
<sequence>MPNVIYDLLIYRRDGTCLYNRTFTSAVPPTVEKEEREKLVYGMLFSLKELLPSLSPTSTAPPTLKSINLPPLTLYTTTSPTGYTIVLHAAAAGSSHCDWDERLRKIYEVWTEKVVMCGMWDPNKEGGGVEDTEFDREICNVIRSWEK</sequence>
<keyword evidence="2 6" id="KW-0256">Endoplasmic reticulum</keyword>
<keyword evidence="8" id="KW-1185">Reference proteome</keyword>
<dbReference type="GO" id="GO:0006888">
    <property type="term" value="P:endoplasmic reticulum to Golgi vesicle-mediated transport"/>
    <property type="evidence" value="ECO:0007669"/>
    <property type="project" value="UniProtKB-UniRule"/>
</dbReference>
<evidence type="ECO:0000256" key="6">
    <source>
        <dbReference type="RuleBase" id="RU366065"/>
    </source>
</evidence>
<dbReference type="InterPro" id="IPR011012">
    <property type="entry name" value="Longin-like_dom_sf"/>
</dbReference>
<dbReference type="Pfam" id="PF04099">
    <property type="entry name" value="Sybindin"/>
    <property type="match status" value="1"/>
</dbReference>
<keyword evidence="3 6" id="KW-0931">ER-Golgi transport</keyword>
<evidence type="ECO:0000256" key="3">
    <source>
        <dbReference type="ARBA" id="ARBA00022892"/>
    </source>
</evidence>
<evidence type="ECO:0000313" key="8">
    <source>
        <dbReference type="Proteomes" id="UP001165085"/>
    </source>
</evidence>
<dbReference type="GO" id="GO:0005794">
    <property type="term" value="C:Golgi apparatus"/>
    <property type="evidence" value="ECO:0007669"/>
    <property type="project" value="UniProtKB-SubCell"/>
</dbReference>
<dbReference type="InterPro" id="IPR007233">
    <property type="entry name" value="TRAPPC"/>
</dbReference>
<dbReference type="PANTHER" id="PTHR23249:SF16">
    <property type="entry name" value="TRAFFICKING PROTEIN PARTICLE COMPLEX SUBUNIT 1"/>
    <property type="match status" value="1"/>
</dbReference>
<evidence type="ECO:0000313" key="7">
    <source>
        <dbReference type="EMBL" id="GMH58416.1"/>
    </source>
</evidence>
<keyword evidence="4 6" id="KW-0333">Golgi apparatus</keyword>
<evidence type="ECO:0000256" key="4">
    <source>
        <dbReference type="ARBA" id="ARBA00023034"/>
    </source>
</evidence>
<dbReference type="OrthoDB" id="10395957at2759"/>
<comment type="subunit">
    <text evidence="6">Part of the multisubunit transport protein particle (TRAPP) complex.</text>
</comment>
<name>A0A9W6ZS87_9STRA</name>
<comment type="similarity">
    <text evidence="5">Belongs to the TRAPP small subunits family. BET5 subfamily.</text>
</comment>
<protein>
    <recommendedName>
        <fullName evidence="6">Trafficking protein particle complex subunit</fullName>
    </recommendedName>
</protein>
<proteinExistence type="inferred from homology"/>
<dbReference type="SUPFAM" id="SSF64356">
    <property type="entry name" value="SNARE-like"/>
    <property type="match status" value="1"/>
</dbReference>
<dbReference type="GO" id="GO:0030008">
    <property type="term" value="C:TRAPP complex"/>
    <property type="evidence" value="ECO:0007669"/>
    <property type="project" value="UniProtKB-UniRule"/>
</dbReference>
<comment type="subcellular location">
    <subcellularLocation>
        <location evidence="6">Endoplasmic reticulum</location>
    </subcellularLocation>
    <subcellularLocation>
        <location evidence="6">Golgi apparatus</location>
        <location evidence="6">cis-Golgi network</location>
    </subcellularLocation>
</comment>
<evidence type="ECO:0000256" key="2">
    <source>
        <dbReference type="ARBA" id="ARBA00022824"/>
    </source>
</evidence>
<dbReference type="Proteomes" id="UP001165085">
    <property type="component" value="Unassembled WGS sequence"/>
</dbReference>
<keyword evidence="1 6" id="KW-0813">Transport</keyword>
<dbReference type="GO" id="GO:0005783">
    <property type="term" value="C:endoplasmic reticulum"/>
    <property type="evidence" value="ECO:0007669"/>
    <property type="project" value="UniProtKB-SubCell"/>
</dbReference>
<comment type="caution">
    <text evidence="7">The sequence shown here is derived from an EMBL/GenBank/DDBJ whole genome shotgun (WGS) entry which is preliminary data.</text>
</comment>
<dbReference type="AlphaFoldDB" id="A0A9W6ZS87"/>
<dbReference type="PANTHER" id="PTHR23249">
    <property type="entry name" value="TRAFFICKING PROTEIN PARTICLE COMPLEX SUBUNIT"/>
    <property type="match status" value="1"/>
</dbReference>
<dbReference type="EMBL" id="BRXY01000053">
    <property type="protein sequence ID" value="GMH58416.1"/>
    <property type="molecule type" value="Genomic_DNA"/>
</dbReference>
<accession>A0A9W6ZS87</accession>
<evidence type="ECO:0000256" key="1">
    <source>
        <dbReference type="ARBA" id="ARBA00022448"/>
    </source>
</evidence>